<reference evidence="6" key="1">
    <citation type="journal article" date="2017" name="Biotechnol. Biofuels">
        <title>Evaluation of environmental bacterial communities as a factor affecting the growth of duckweed Lemna minor.</title>
        <authorList>
            <person name="Ishizawa H."/>
            <person name="Kuroda M."/>
            <person name="Morikawa M."/>
            <person name="Ike M."/>
        </authorList>
    </citation>
    <scope>NUCLEOTIDE SEQUENCE [LARGE SCALE GENOMIC DNA]</scope>
    <source>
        <strain evidence="6">H3</strain>
    </source>
</reference>
<accession>A0A3G9GG31</accession>
<dbReference type="SUPFAM" id="SSF51735">
    <property type="entry name" value="NAD(P)-binding Rossmann-fold domains"/>
    <property type="match status" value="1"/>
</dbReference>
<keyword evidence="6" id="KW-1185">Reference proteome</keyword>
<evidence type="ECO:0000256" key="1">
    <source>
        <dbReference type="ARBA" id="ARBA00006484"/>
    </source>
</evidence>
<evidence type="ECO:0000256" key="2">
    <source>
        <dbReference type="ARBA" id="ARBA00023002"/>
    </source>
</evidence>
<evidence type="ECO:0000313" key="5">
    <source>
        <dbReference type="EMBL" id="BBF86425.1"/>
    </source>
</evidence>
<dbReference type="Proteomes" id="UP000198290">
    <property type="component" value="Chromosome"/>
</dbReference>
<feature type="domain" description="Ketoreductase" evidence="4">
    <location>
        <begin position="6"/>
        <end position="149"/>
    </location>
</feature>
<dbReference type="Pfam" id="PF13561">
    <property type="entry name" value="adh_short_C2"/>
    <property type="match status" value="1"/>
</dbReference>
<organism evidence="5 6">
    <name type="scientific">Aquitalea magnusonii</name>
    <dbReference type="NCBI Taxonomy" id="332411"/>
    <lineage>
        <taxon>Bacteria</taxon>
        <taxon>Pseudomonadati</taxon>
        <taxon>Pseudomonadota</taxon>
        <taxon>Betaproteobacteria</taxon>
        <taxon>Neisseriales</taxon>
        <taxon>Chromobacteriaceae</taxon>
        <taxon>Aquitalea</taxon>
    </lineage>
</organism>
<dbReference type="RefSeq" id="WP_167467118.1">
    <property type="nucleotide sequence ID" value="NZ_AP018823.1"/>
</dbReference>
<reference evidence="5 6" key="2">
    <citation type="journal article" date="2017" name="Genome Announc.">
        <title>Draft genome sequence of Aquitalea magnusonii strain H3, a plant growth-promoting bacterium of duckweed Lemna minor.</title>
        <authorList>
            <person name="Ishizawa H."/>
            <person name="Kuroda M."/>
            <person name="Ike M."/>
        </authorList>
    </citation>
    <scope>NUCLEOTIDE SEQUENCE [LARGE SCALE GENOMIC DNA]</scope>
    <source>
        <strain evidence="5 6">H3</strain>
    </source>
</reference>
<dbReference type="EC" id="1.1.1.100" evidence="5"/>
<keyword evidence="3" id="KW-0520">NAD</keyword>
<evidence type="ECO:0000313" key="6">
    <source>
        <dbReference type="Proteomes" id="UP000198290"/>
    </source>
</evidence>
<dbReference type="PRINTS" id="PR00080">
    <property type="entry name" value="SDRFAMILY"/>
</dbReference>
<dbReference type="GO" id="GO:0004316">
    <property type="term" value="F:3-oxoacyl-[acyl-carrier-protein] reductase (NADPH) activity"/>
    <property type="evidence" value="ECO:0007669"/>
    <property type="project" value="UniProtKB-EC"/>
</dbReference>
<keyword evidence="2 5" id="KW-0560">Oxidoreductase</keyword>
<protein>
    <submittedName>
        <fullName evidence="5">3-oxoacyl-[acyl-carrier protein] reductase</fullName>
        <ecNumber evidence="5">1.1.1.100</ecNumber>
    </submittedName>
</protein>
<reference evidence="6" key="3">
    <citation type="journal article" date="2017" name="Plant Physiol. Biochem.">
        <title>Differential oxidative and antioxidative response of duckweed Lemna minor toward plant growth promoting/inhibiting bacteria.</title>
        <authorList>
            <person name="Ishizawa H."/>
            <person name="Kuroda M."/>
            <person name="Morikawa M."/>
            <person name="Ike M."/>
        </authorList>
    </citation>
    <scope>NUCLEOTIDE SEQUENCE [LARGE SCALE GENOMIC DNA]</scope>
    <source>
        <strain evidence="6">H3</strain>
    </source>
</reference>
<dbReference type="PANTHER" id="PTHR24321:SF8">
    <property type="entry name" value="ESTRADIOL 17-BETA-DEHYDROGENASE 8-RELATED"/>
    <property type="match status" value="1"/>
</dbReference>
<evidence type="ECO:0000259" key="4">
    <source>
        <dbReference type="SMART" id="SM00822"/>
    </source>
</evidence>
<comment type="similarity">
    <text evidence="1">Belongs to the short-chain dehydrogenases/reductases (SDR) family.</text>
</comment>
<dbReference type="InterPro" id="IPR020904">
    <property type="entry name" value="Sc_DH/Rdtase_CS"/>
</dbReference>
<dbReference type="InterPro" id="IPR036291">
    <property type="entry name" value="NAD(P)-bd_dom_sf"/>
</dbReference>
<evidence type="ECO:0000256" key="3">
    <source>
        <dbReference type="ARBA" id="ARBA00023027"/>
    </source>
</evidence>
<dbReference type="PROSITE" id="PS00061">
    <property type="entry name" value="ADH_SHORT"/>
    <property type="match status" value="1"/>
</dbReference>
<dbReference type="EMBL" id="AP018823">
    <property type="protein sequence ID" value="BBF86425.1"/>
    <property type="molecule type" value="Genomic_DNA"/>
</dbReference>
<dbReference type="PANTHER" id="PTHR24321">
    <property type="entry name" value="DEHYDROGENASES, SHORT CHAIN"/>
    <property type="match status" value="1"/>
</dbReference>
<dbReference type="SMART" id="SM00822">
    <property type="entry name" value="PKS_KR"/>
    <property type="match status" value="1"/>
</dbReference>
<dbReference type="InterPro" id="IPR057326">
    <property type="entry name" value="KR_dom"/>
</dbReference>
<proteinExistence type="inferred from homology"/>
<name>A0A3G9GG31_9NEIS</name>
<dbReference type="CDD" id="cd05233">
    <property type="entry name" value="SDR_c"/>
    <property type="match status" value="1"/>
</dbReference>
<gene>
    <name evidence="5" type="ORF">DLM_2824</name>
</gene>
<dbReference type="FunFam" id="3.40.50.720:FF:000084">
    <property type="entry name" value="Short-chain dehydrogenase reductase"/>
    <property type="match status" value="1"/>
</dbReference>
<dbReference type="KEGG" id="amah:DLM_2824"/>
<dbReference type="InterPro" id="IPR002347">
    <property type="entry name" value="SDR_fam"/>
</dbReference>
<dbReference type="AlphaFoldDB" id="A0A3G9GG31"/>
<dbReference type="Gene3D" id="3.40.50.720">
    <property type="entry name" value="NAD(P)-binding Rossmann-like Domain"/>
    <property type="match status" value="1"/>
</dbReference>
<sequence length="252" mass="26141">MDKVQRVILVTGGTSGIGKATVQLLAQDGVQVLFTGRRQAEGLALQQALQAAGGQAEYWPLDQLDANATTQAVAAMLARHGRIDGLFNNAGVVLGGTAESTSEQDWATVLALNVTAVWRMCKAVIPAMRAQGGGAIVNNASDWGLVAGEAAVAYCASKGAVVQMTRAMALDHARDRIRINAVCPGDTEVERWAAERAAAGPDTPSLTVAGGVPLGRYARPDEIARAVRFLLSDDASFVTGTTLAVDGGNTAR</sequence>
<dbReference type="PRINTS" id="PR00081">
    <property type="entry name" value="GDHRDH"/>
</dbReference>